<dbReference type="AlphaFoldDB" id="A0A645GE09"/>
<reference evidence="1" key="1">
    <citation type="submission" date="2019-08" db="EMBL/GenBank/DDBJ databases">
        <authorList>
            <person name="Kucharzyk K."/>
            <person name="Murdoch R.W."/>
            <person name="Higgins S."/>
            <person name="Loffler F."/>
        </authorList>
    </citation>
    <scope>NUCLEOTIDE SEQUENCE</scope>
</reference>
<comment type="caution">
    <text evidence="1">The sequence shown here is derived from an EMBL/GenBank/DDBJ whole genome shotgun (WGS) entry which is preliminary data.</text>
</comment>
<name>A0A645GE09_9ZZZZ</name>
<proteinExistence type="predicted"/>
<organism evidence="1">
    <name type="scientific">bioreactor metagenome</name>
    <dbReference type="NCBI Taxonomy" id="1076179"/>
    <lineage>
        <taxon>unclassified sequences</taxon>
        <taxon>metagenomes</taxon>
        <taxon>ecological metagenomes</taxon>
    </lineage>
</organism>
<dbReference type="EMBL" id="VSSQ01072690">
    <property type="protein sequence ID" value="MPN24009.1"/>
    <property type="molecule type" value="Genomic_DNA"/>
</dbReference>
<gene>
    <name evidence="1" type="ORF">SDC9_171402</name>
</gene>
<evidence type="ECO:0000313" key="1">
    <source>
        <dbReference type="EMBL" id="MPN24009.1"/>
    </source>
</evidence>
<protein>
    <submittedName>
        <fullName evidence="1">Uncharacterized protein</fullName>
    </submittedName>
</protein>
<sequence>MLKSIIASNLLDNALSNALYKLVVAIKTILSFKLSRPFNTDEVALPISLKSLELILSMAIASISSNRIMTFCGFVTEEISSNKADIFLDV</sequence>
<accession>A0A645GE09</accession>